<evidence type="ECO:0000313" key="3">
    <source>
        <dbReference type="EMBL" id="KAK4499456.1"/>
    </source>
</evidence>
<accession>A0ABR0ED81</accession>
<feature type="transmembrane region" description="Helical" evidence="2">
    <location>
        <begin position="315"/>
        <end position="336"/>
    </location>
</feature>
<keyword evidence="2" id="KW-1133">Transmembrane helix</keyword>
<organism evidence="3 4">
    <name type="scientific">Zasmidium cellare</name>
    <name type="common">Wine cellar mold</name>
    <name type="synonym">Racodium cellare</name>
    <dbReference type="NCBI Taxonomy" id="395010"/>
    <lineage>
        <taxon>Eukaryota</taxon>
        <taxon>Fungi</taxon>
        <taxon>Dikarya</taxon>
        <taxon>Ascomycota</taxon>
        <taxon>Pezizomycotina</taxon>
        <taxon>Dothideomycetes</taxon>
        <taxon>Dothideomycetidae</taxon>
        <taxon>Mycosphaerellales</taxon>
        <taxon>Mycosphaerellaceae</taxon>
        <taxon>Zasmidium</taxon>
    </lineage>
</organism>
<keyword evidence="2" id="KW-0812">Transmembrane</keyword>
<evidence type="ECO:0000313" key="4">
    <source>
        <dbReference type="Proteomes" id="UP001305779"/>
    </source>
</evidence>
<feature type="region of interest" description="Disordered" evidence="1">
    <location>
        <begin position="78"/>
        <end position="166"/>
    </location>
</feature>
<reference evidence="3 4" key="1">
    <citation type="journal article" date="2023" name="G3 (Bethesda)">
        <title>A chromosome-level genome assembly of Zasmidium syzygii isolated from banana leaves.</title>
        <authorList>
            <person name="van Westerhoven A.C."/>
            <person name="Mehrabi R."/>
            <person name="Talebi R."/>
            <person name="Steentjes M.B.F."/>
            <person name="Corcolon B."/>
            <person name="Chong P.A."/>
            <person name="Kema G.H.J."/>
            <person name="Seidl M.F."/>
        </authorList>
    </citation>
    <scope>NUCLEOTIDE SEQUENCE [LARGE SCALE GENOMIC DNA]</scope>
    <source>
        <strain evidence="3 4">P124</strain>
    </source>
</reference>
<protein>
    <submittedName>
        <fullName evidence="3">Uncharacterized protein</fullName>
    </submittedName>
</protein>
<dbReference type="PANTHER" id="PTHR37544:SF3">
    <property type="entry name" value="SPRAY"/>
    <property type="match status" value="1"/>
</dbReference>
<keyword evidence="4" id="KW-1185">Reference proteome</keyword>
<feature type="transmembrane region" description="Helical" evidence="2">
    <location>
        <begin position="27"/>
        <end position="51"/>
    </location>
</feature>
<dbReference type="PANTHER" id="PTHR37544">
    <property type="entry name" value="SPRAY-RELATED"/>
    <property type="match status" value="1"/>
</dbReference>
<feature type="transmembrane region" description="Helical" evidence="2">
    <location>
        <begin position="569"/>
        <end position="590"/>
    </location>
</feature>
<comment type="caution">
    <text evidence="3">The sequence shown here is derived from an EMBL/GenBank/DDBJ whole genome shotgun (WGS) entry which is preliminary data.</text>
</comment>
<name>A0ABR0ED81_ZASCE</name>
<evidence type="ECO:0000256" key="2">
    <source>
        <dbReference type="SAM" id="Phobius"/>
    </source>
</evidence>
<sequence length="805" mass="87053">MAGEVSREKAPSSIYERPPPRFNYKPVILRTIPLLILFLITLGLIGLLEYARIELAPGRNRLSFASITNATRRDVDYDGYVYPRDTPSQAGEDTAPTPSAASGVSESPDAGTATADQSPSGVTQYIQTSNYVNPEQTMNPDSTIETSNYVNTDNTPTIAASPASGDYVPTAHTQTVTSQTAMALPTSDYVNPNPTNTIVYSAPNGDYVPTEQTQTMPTPTPTPTPTSILVTTSSASVVVVSASTSAILITSGGQTLTSHTTISAHSSTTQVAVTQTILSTPASGAPQPSSTNNPFEAQDSGKVGVISYKWDAGHVFLATYLTVILAVLYRILITVLNNNFTLIEPFRQLMEPNGAPAEKAFFSFYQNQSNLYGPAPALFQGRWALALVSTAYTIATTLPALASEAIWVDTNWNCPVPTANSKNPCPPRMTVSITVVRILQGLLAFIALVLVFVTILLLAKRTGLPANPSSMATIGSLMRHPGLIDDINDLPVGPGARVKPMKAAMAGKRYKLEGYKTETGAIDYGIRPLTTDLHDDYSTRSKGRGSYTPIDPNGSSLDTMAASTHRFRWLDLILLIITLGTFGVVLAYYLDGKPDGFNNFFSSNTFGPRFIITLAGTLIATSWHSIEQSSVVMAPFIALAHSPSPAKRTLCFTPSNTPLLSTWTTLRNGYILPALITFTTLLAEALNIVISGVPFATGQTWKQFLISSYMSLSILGIMIVVSVVVIFTRRKEPKIPVRPDTLIGKMYYLSGARLLDDFEGLEGRAKERDRVLCASGKRYSFGVRMRRDGRRTWLVDEVGDERGFS</sequence>
<feature type="compositionally biased region" description="Polar residues" evidence="1">
    <location>
        <begin position="86"/>
        <end position="105"/>
    </location>
</feature>
<feature type="transmembrane region" description="Helical" evidence="2">
    <location>
        <begin position="670"/>
        <end position="696"/>
    </location>
</feature>
<dbReference type="EMBL" id="JAXOVC010000007">
    <property type="protein sequence ID" value="KAK4499456.1"/>
    <property type="molecule type" value="Genomic_DNA"/>
</dbReference>
<evidence type="ECO:0000256" key="1">
    <source>
        <dbReference type="SAM" id="MobiDB-lite"/>
    </source>
</evidence>
<keyword evidence="2" id="KW-0472">Membrane</keyword>
<dbReference type="Pfam" id="PF11915">
    <property type="entry name" value="DUF3433"/>
    <property type="match status" value="2"/>
</dbReference>
<dbReference type="Proteomes" id="UP001305779">
    <property type="component" value="Unassembled WGS sequence"/>
</dbReference>
<gene>
    <name evidence="3" type="ORF">PRZ48_009971</name>
</gene>
<feature type="transmembrane region" description="Helical" evidence="2">
    <location>
        <begin position="438"/>
        <end position="459"/>
    </location>
</feature>
<feature type="transmembrane region" description="Helical" evidence="2">
    <location>
        <begin position="708"/>
        <end position="728"/>
    </location>
</feature>
<proteinExistence type="predicted"/>
<dbReference type="InterPro" id="IPR021840">
    <property type="entry name" value="DUF3433"/>
</dbReference>
<feature type="compositionally biased region" description="Polar residues" evidence="1">
    <location>
        <begin position="114"/>
        <end position="158"/>
    </location>
</feature>
<feature type="transmembrane region" description="Helical" evidence="2">
    <location>
        <begin position="610"/>
        <end position="626"/>
    </location>
</feature>